<dbReference type="SUPFAM" id="SSF52343">
    <property type="entry name" value="Ferredoxin reductase-like, C-terminal NADP-linked domain"/>
    <property type="match status" value="1"/>
</dbReference>
<keyword evidence="2" id="KW-0479">Metal-binding</keyword>
<dbReference type="InterPro" id="IPR017938">
    <property type="entry name" value="Riboflavin_synthase-like_b-brl"/>
</dbReference>
<dbReference type="InterPro" id="IPR001709">
    <property type="entry name" value="Flavoprot_Pyr_Nucl_cyt_Rdtase"/>
</dbReference>
<dbReference type="PRINTS" id="PR00371">
    <property type="entry name" value="FPNCR"/>
</dbReference>
<dbReference type="PRINTS" id="PR00410">
    <property type="entry name" value="PHEHYDRXLASE"/>
</dbReference>
<dbReference type="InterPro" id="IPR017927">
    <property type="entry name" value="FAD-bd_FR_type"/>
</dbReference>
<comment type="cofactor">
    <cofactor evidence="1">
        <name>FAD</name>
        <dbReference type="ChEBI" id="CHEBI:57692"/>
    </cofactor>
</comment>
<accession>A0ABX2ERN0</accession>
<dbReference type="Proteomes" id="UP000737171">
    <property type="component" value="Unassembled WGS sequence"/>
</dbReference>
<evidence type="ECO:0000259" key="4">
    <source>
        <dbReference type="PROSITE" id="PS51384"/>
    </source>
</evidence>
<dbReference type="SUPFAM" id="SSF63380">
    <property type="entry name" value="Riboflavin synthase domain-like"/>
    <property type="match status" value="1"/>
</dbReference>
<evidence type="ECO:0000313" key="6">
    <source>
        <dbReference type="Proteomes" id="UP000737171"/>
    </source>
</evidence>
<dbReference type="InterPro" id="IPR001433">
    <property type="entry name" value="OxRdtase_FAD/NAD-bd"/>
</dbReference>
<dbReference type="PANTHER" id="PTHR47354:SF5">
    <property type="entry name" value="PROTEIN RFBI"/>
    <property type="match status" value="1"/>
</dbReference>
<keyword evidence="2" id="KW-0408">Iron</keyword>
<comment type="cofactor">
    <cofactor evidence="3">
        <name>[2Fe-2S] cluster</name>
        <dbReference type="ChEBI" id="CHEBI:190135"/>
    </cofactor>
</comment>
<dbReference type="PANTHER" id="PTHR47354">
    <property type="entry name" value="NADH OXIDOREDUCTASE HCR"/>
    <property type="match status" value="1"/>
</dbReference>
<sequence>MAMHASKLRGREQVAHGTMAFHLDKPAGFQFKPGQAIDVVLLESPAGDAQNARHTFSIVSAPFENQLAIATRMRDSAFKRTLGALPVGARIAIEGPSGSLTLHNDRARPAVFIAGGIGITPFMSIVRQAAHDRLHQQLVLLYSNRRPEDAAYLAELQELERHNADFRLIATMTLMSSSSQPWTGSQGLIDAALVKRATDALIKPIYYLAGPPGMVEAMRQTLNDARIDDDDIRSEEFYGY</sequence>
<evidence type="ECO:0000256" key="2">
    <source>
        <dbReference type="ARBA" id="ARBA00022714"/>
    </source>
</evidence>
<gene>
    <name evidence="5" type="ORF">HLB44_30305</name>
</gene>
<dbReference type="InterPro" id="IPR039261">
    <property type="entry name" value="FNR_nucleotide-bd"/>
</dbReference>
<keyword evidence="6" id="KW-1185">Reference proteome</keyword>
<organism evidence="5 6">
    <name type="scientific">Pseudaquabacterium terrae</name>
    <dbReference type="NCBI Taxonomy" id="2732868"/>
    <lineage>
        <taxon>Bacteria</taxon>
        <taxon>Pseudomonadati</taxon>
        <taxon>Pseudomonadota</taxon>
        <taxon>Betaproteobacteria</taxon>
        <taxon>Burkholderiales</taxon>
        <taxon>Sphaerotilaceae</taxon>
        <taxon>Pseudaquabacterium</taxon>
    </lineage>
</organism>
<dbReference type="PROSITE" id="PS51384">
    <property type="entry name" value="FAD_FR"/>
    <property type="match status" value="1"/>
</dbReference>
<comment type="caution">
    <text evidence="5">The sequence shown here is derived from an EMBL/GenBank/DDBJ whole genome shotgun (WGS) entry which is preliminary data.</text>
</comment>
<dbReference type="Gene3D" id="3.40.50.80">
    <property type="entry name" value="Nucleotide-binding domain of ferredoxin-NADP reductase (FNR) module"/>
    <property type="match status" value="1"/>
</dbReference>
<proteinExistence type="predicted"/>
<evidence type="ECO:0000256" key="1">
    <source>
        <dbReference type="ARBA" id="ARBA00001974"/>
    </source>
</evidence>
<dbReference type="EMBL" id="JABRWJ010000011">
    <property type="protein sequence ID" value="NRF71292.1"/>
    <property type="molecule type" value="Genomic_DNA"/>
</dbReference>
<feature type="domain" description="FAD-binding FR-type" evidence="4">
    <location>
        <begin position="1"/>
        <end position="103"/>
    </location>
</feature>
<dbReference type="Pfam" id="PF00175">
    <property type="entry name" value="NAD_binding_1"/>
    <property type="match status" value="1"/>
</dbReference>
<dbReference type="InterPro" id="IPR050415">
    <property type="entry name" value="MRET"/>
</dbReference>
<dbReference type="CDD" id="cd00322">
    <property type="entry name" value="FNR_like"/>
    <property type="match status" value="1"/>
</dbReference>
<protein>
    <submittedName>
        <fullName evidence="5">FAD-dependent oxidoreductase</fullName>
    </submittedName>
</protein>
<keyword evidence="2" id="KW-0001">2Fe-2S</keyword>
<keyword evidence="2" id="KW-0411">Iron-sulfur</keyword>
<evidence type="ECO:0000256" key="3">
    <source>
        <dbReference type="ARBA" id="ARBA00034078"/>
    </source>
</evidence>
<name>A0ABX2ERN0_9BURK</name>
<reference evidence="5 6" key="1">
    <citation type="submission" date="2020-05" db="EMBL/GenBank/DDBJ databases">
        <title>Aquincola sp. isolate from soil.</title>
        <authorList>
            <person name="Han J."/>
            <person name="Kim D.-U."/>
        </authorList>
    </citation>
    <scope>NUCLEOTIDE SEQUENCE [LARGE SCALE GENOMIC DNA]</scope>
    <source>
        <strain evidence="5 6">S2</strain>
    </source>
</reference>
<dbReference type="RefSeq" id="WP_173132181.1">
    <property type="nucleotide sequence ID" value="NZ_JABRWJ010000011.1"/>
</dbReference>
<evidence type="ECO:0000313" key="5">
    <source>
        <dbReference type="EMBL" id="NRF71292.1"/>
    </source>
</evidence>
<dbReference type="Gene3D" id="2.40.30.10">
    <property type="entry name" value="Translation factors"/>
    <property type="match status" value="1"/>
</dbReference>